<reference evidence="1 2" key="1">
    <citation type="submission" date="2024-01" db="EMBL/GenBank/DDBJ databases">
        <title>A draft genome for the cacao thread blight pathogen Marasmiellus scandens.</title>
        <authorList>
            <person name="Baruah I.K."/>
            <person name="Leung J."/>
            <person name="Bukari Y."/>
            <person name="Amoako-Attah I."/>
            <person name="Meinhardt L.W."/>
            <person name="Bailey B.A."/>
            <person name="Cohen S.P."/>
        </authorList>
    </citation>
    <scope>NUCLEOTIDE SEQUENCE [LARGE SCALE GENOMIC DNA]</scope>
    <source>
        <strain evidence="1 2">GH-19</strain>
    </source>
</reference>
<gene>
    <name evidence="1" type="ORF">VKT23_020724</name>
</gene>
<dbReference type="InterPro" id="IPR029058">
    <property type="entry name" value="AB_hydrolase_fold"/>
</dbReference>
<evidence type="ECO:0000313" key="2">
    <source>
        <dbReference type="Proteomes" id="UP001498398"/>
    </source>
</evidence>
<organism evidence="1 2">
    <name type="scientific">Marasmiellus scandens</name>
    <dbReference type="NCBI Taxonomy" id="2682957"/>
    <lineage>
        <taxon>Eukaryota</taxon>
        <taxon>Fungi</taxon>
        <taxon>Dikarya</taxon>
        <taxon>Basidiomycota</taxon>
        <taxon>Agaricomycotina</taxon>
        <taxon>Agaricomycetes</taxon>
        <taxon>Agaricomycetidae</taxon>
        <taxon>Agaricales</taxon>
        <taxon>Marasmiineae</taxon>
        <taxon>Omphalotaceae</taxon>
        <taxon>Marasmiellus</taxon>
    </lineage>
</organism>
<comment type="caution">
    <text evidence="1">The sequence shown here is derived from an EMBL/GenBank/DDBJ whole genome shotgun (WGS) entry which is preliminary data.</text>
</comment>
<protein>
    <recommendedName>
        <fullName evidence="3">Carboxylic ester hydrolase</fullName>
    </recommendedName>
</protein>
<accession>A0ABR1IIG9</accession>
<dbReference type="Proteomes" id="UP001498398">
    <property type="component" value="Unassembled WGS sequence"/>
</dbReference>
<keyword evidence="2" id="KW-1185">Reference proteome</keyword>
<sequence>MPSFDSLASLPKNHPHIRLLTGKTPFFASTFDQRFSFSLYVPKGHSFSGPELPLLVIIHGTRRQTGKYADKLKQFCEDHNVVLMTPLFPAGIEDPEDLHNYKNIIYNNIRFDTLLLSMIDQASRVWRLQTDRFYLHGFSGGGQFAHRFLYLYPDRLAGVSIGAPGRITQPDTDHSWPAGLGGVEQVFGICGVPNHRAVAQVPIQLVVGEEDENTALLKLAKKKNQAESEAENRVERIQWLKAAWEKCGIQSELAVVPGVGHDGIKCLSPVEEWFVSLIKGQSTTGREGGKTEHRRR</sequence>
<dbReference type="EMBL" id="JBANRG010000152">
    <property type="protein sequence ID" value="KAK7433550.1"/>
    <property type="molecule type" value="Genomic_DNA"/>
</dbReference>
<dbReference type="SUPFAM" id="SSF53474">
    <property type="entry name" value="alpha/beta-Hydrolases"/>
    <property type="match status" value="1"/>
</dbReference>
<evidence type="ECO:0000313" key="1">
    <source>
        <dbReference type="EMBL" id="KAK7433550.1"/>
    </source>
</evidence>
<name>A0ABR1IIG9_9AGAR</name>
<evidence type="ECO:0008006" key="3">
    <source>
        <dbReference type="Google" id="ProtNLM"/>
    </source>
</evidence>
<proteinExistence type="predicted"/>
<dbReference type="Gene3D" id="3.40.50.1820">
    <property type="entry name" value="alpha/beta hydrolase"/>
    <property type="match status" value="1"/>
</dbReference>